<dbReference type="EMBL" id="RQTK01000247">
    <property type="protein sequence ID" value="RUS83354.1"/>
    <property type="molecule type" value="Genomic_DNA"/>
</dbReference>
<accession>A0A433TP54</accession>
<keyword evidence="3" id="KW-1185">Reference proteome</keyword>
<feature type="transmembrane region" description="Helical" evidence="1">
    <location>
        <begin position="144"/>
        <end position="166"/>
    </location>
</feature>
<organism evidence="2 3">
    <name type="scientific">Elysia chlorotica</name>
    <name type="common">Eastern emerald elysia</name>
    <name type="synonym">Sea slug</name>
    <dbReference type="NCBI Taxonomy" id="188477"/>
    <lineage>
        <taxon>Eukaryota</taxon>
        <taxon>Metazoa</taxon>
        <taxon>Spiralia</taxon>
        <taxon>Lophotrochozoa</taxon>
        <taxon>Mollusca</taxon>
        <taxon>Gastropoda</taxon>
        <taxon>Heterobranchia</taxon>
        <taxon>Euthyneura</taxon>
        <taxon>Panpulmonata</taxon>
        <taxon>Sacoglossa</taxon>
        <taxon>Placobranchoidea</taxon>
        <taxon>Plakobranchidae</taxon>
        <taxon>Elysia</taxon>
    </lineage>
</organism>
<protein>
    <submittedName>
        <fullName evidence="2">Uncharacterized protein</fullName>
    </submittedName>
</protein>
<evidence type="ECO:0000256" key="1">
    <source>
        <dbReference type="SAM" id="Phobius"/>
    </source>
</evidence>
<gene>
    <name evidence="2" type="ORF">EGW08_008901</name>
</gene>
<evidence type="ECO:0000313" key="3">
    <source>
        <dbReference type="Proteomes" id="UP000271974"/>
    </source>
</evidence>
<keyword evidence="1" id="KW-1133">Transmembrane helix</keyword>
<comment type="caution">
    <text evidence="2">The sequence shown here is derived from an EMBL/GenBank/DDBJ whole genome shotgun (WGS) entry which is preliminary data.</text>
</comment>
<sequence>MRARPGSVIVGVFENRRCLSCTGQDSRVPVVRPAPSPLVRGQTGWEQGWLGLSGDRGLPVPSLDATTRPSRVPVTDSLTSTPSPLTSFLASSHFSRVKGRQREKIWVGVGRWIGGGKGIGLIVKCEGRDVWRDMVANANRTHPLVFFPAPPLLLVIVALTCRLTYCPCSMKSAAGTKTVGFLFHGLSTFSLALFIGAGDETSAGSDSPDLISLCANLEAWG</sequence>
<feature type="transmembrane region" description="Helical" evidence="1">
    <location>
        <begin position="178"/>
        <end position="197"/>
    </location>
</feature>
<dbReference type="AlphaFoldDB" id="A0A433TP54"/>
<reference evidence="2 3" key="1">
    <citation type="submission" date="2019-01" db="EMBL/GenBank/DDBJ databases">
        <title>A draft genome assembly of the solar-powered sea slug Elysia chlorotica.</title>
        <authorList>
            <person name="Cai H."/>
            <person name="Li Q."/>
            <person name="Fang X."/>
            <person name="Li J."/>
            <person name="Curtis N.E."/>
            <person name="Altenburger A."/>
            <person name="Shibata T."/>
            <person name="Feng M."/>
            <person name="Maeda T."/>
            <person name="Schwartz J.A."/>
            <person name="Shigenobu S."/>
            <person name="Lundholm N."/>
            <person name="Nishiyama T."/>
            <person name="Yang H."/>
            <person name="Hasebe M."/>
            <person name="Li S."/>
            <person name="Pierce S.K."/>
            <person name="Wang J."/>
        </authorList>
    </citation>
    <scope>NUCLEOTIDE SEQUENCE [LARGE SCALE GENOMIC DNA]</scope>
    <source>
        <strain evidence="2">EC2010</strain>
        <tissue evidence="2">Whole organism of an adult</tissue>
    </source>
</reference>
<proteinExistence type="predicted"/>
<evidence type="ECO:0000313" key="2">
    <source>
        <dbReference type="EMBL" id="RUS83354.1"/>
    </source>
</evidence>
<keyword evidence="1" id="KW-0472">Membrane</keyword>
<keyword evidence="1" id="KW-0812">Transmembrane</keyword>
<name>A0A433TP54_ELYCH</name>
<dbReference type="Proteomes" id="UP000271974">
    <property type="component" value="Unassembled WGS sequence"/>
</dbReference>